<reference evidence="2" key="1">
    <citation type="submission" date="2023-07" db="EMBL/GenBank/DDBJ databases">
        <title>Sorghum-associated microbial communities from plants grown in Nebraska, USA.</title>
        <authorList>
            <person name="Schachtman D."/>
        </authorList>
    </citation>
    <scope>NUCLEOTIDE SEQUENCE</scope>
    <source>
        <strain evidence="2">BE330</strain>
    </source>
</reference>
<name>A0AAE4BL97_9DEIO</name>
<feature type="region of interest" description="Disordered" evidence="1">
    <location>
        <begin position="36"/>
        <end position="198"/>
    </location>
</feature>
<dbReference type="AlphaFoldDB" id="A0AAE4BL97"/>
<comment type="caution">
    <text evidence="2">The sequence shown here is derived from an EMBL/GenBank/DDBJ whole genome shotgun (WGS) entry which is preliminary data.</text>
</comment>
<dbReference type="RefSeq" id="WP_309851449.1">
    <property type="nucleotide sequence ID" value="NZ_JAVDQJ010000002.1"/>
</dbReference>
<protein>
    <submittedName>
        <fullName evidence="2">Uncharacterized protein</fullName>
    </submittedName>
</protein>
<proteinExistence type="predicted"/>
<accession>A0AAE4BL97</accession>
<feature type="compositionally biased region" description="Low complexity" evidence="1">
    <location>
        <begin position="98"/>
        <end position="107"/>
    </location>
</feature>
<evidence type="ECO:0000313" key="2">
    <source>
        <dbReference type="EMBL" id="MDR6217009.1"/>
    </source>
</evidence>
<dbReference type="Proteomes" id="UP001185331">
    <property type="component" value="Unassembled WGS sequence"/>
</dbReference>
<feature type="compositionally biased region" description="Low complexity" evidence="1">
    <location>
        <begin position="143"/>
        <end position="172"/>
    </location>
</feature>
<evidence type="ECO:0000256" key="1">
    <source>
        <dbReference type="SAM" id="MobiDB-lite"/>
    </source>
</evidence>
<feature type="region of interest" description="Disordered" evidence="1">
    <location>
        <begin position="262"/>
        <end position="288"/>
    </location>
</feature>
<organism evidence="2 3">
    <name type="scientific">Deinococcus soli</name>
    <name type="common">ex Cha et al. 2016</name>
    <dbReference type="NCBI Taxonomy" id="1309411"/>
    <lineage>
        <taxon>Bacteria</taxon>
        <taxon>Thermotogati</taxon>
        <taxon>Deinococcota</taxon>
        <taxon>Deinococci</taxon>
        <taxon>Deinococcales</taxon>
        <taxon>Deinococcaceae</taxon>
        <taxon>Deinococcus</taxon>
    </lineage>
</organism>
<dbReference type="EMBL" id="JAVDQK010000001">
    <property type="protein sequence ID" value="MDR6217009.1"/>
    <property type="molecule type" value="Genomic_DNA"/>
</dbReference>
<sequence length="377" mass="36630">MTRAPVKLSREMKLLLGLLLLVAAIGLWYVLTNRGAAPDDTAVTPGTTTGTPVTPGDTVPVTPPEQSGSTGQSGQGSGVQSGGQVDVEVIPPFPTGDTASTTTQPEPTDTPPTPAGINPAGTLAAVPGNNPFRPLTIEGDGQTASTPTTAPSSPASTPSASSPVASAPTVTPIPSTGAVGLSPLPSSGNDTGGALPVPTIPVTDGTPSVTPLTPGGTVAIGNAPVGTPTGTDIPTGTITPAPVKPPVAGVSVPGLTRVPASVPAASTPGAGQGGAAALPTGTPQPGTPQVISEVASGGGVVSATSALDSFVQTQELAFNAVVLGPVNTAIFRSKDGYVVVAVGQTLPDSQVTVKEVTATGATLSLGNDSKTLELDKR</sequence>
<feature type="compositionally biased region" description="Low complexity" evidence="1">
    <location>
        <begin position="263"/>
        <end position="288"/>
    </location>
</feature>
<feature type="compositionally biased region" description="Low complexity" evidence="1">
    <location>
        <begin position="36"/>
        <end position="70"/>
    </location>
</feature>
<gene>
    <name evidence="2" type="ORF">J2Y00_000558</name>
</gene>
<feature type="compositionally biased region" description="Gly residues" evidence="1">
    <location>
        <begin position="71"/>
        <end position="81"/>
    </location>
</feature>
<evidence type="ECO:0000313" key="3">
    <source>
        <dbReference type="Proteomes" id="UP001185331"/>
    </source>
</evidence>